<proteinExistence type="predicted"/>
<name>A0A9E8Z926_9CYAN</name>
<organism evidence="1 2">
    <name type="scientific">Thermocoleostomius sinensis A174</name>
    <dbReference type="NCBI Taxonomy" id="2016057"/>
    <lineage>
        <taxon>Bacteria</taxon>
        <taxon>Bacillati</taxon>
        <taxon>Cyanobacteriota</taxon>
        <taxon>Cyanophyceae</taxon>
        <taxon>Oculatellales</taxon>
        <taxon>Oculatellaceae</taxon>
        <taxon>Thermocoleostomius</taxon>
    </lineage>
</organism>
<dbReference type="AlphaFoldDB" id="A0A9E8Z926"/>
<dbReference type="EMBL" id="CP113797">
    <property type="protein sequence ID" value="WAL58768.1"/>
    <property type="molecule type" value="Genomic_DNA"/>
</dbReference>
<reference evidence="1" key="1">
    <citation type="submission" date="2022-12" db="EMBL/GenBank/DDBJ databases">
        <title>Polyphasic identification of a Novel Hot-Spring Cyanobacterium Ocullathermofonsia sinensis gen nov. sp. nov. and Genomic Insights on its Adaptations to the Thermal Habitat.</title>
        <authorList>
            <person name="Daroch M."/>
            <person name="Tang J."/>
            <person name="Jiang Y."/>
        </authorList>
    </citation>
    <scope>NUCLEOTIDE SEQUENCE</scope>
    <source>
        <strain evidence="1">PKUAC-SCTA174</strain>
    </source>
</reference>
<sequence>MGEISGKMALTGARSQAAMNEGTIVQLSAYPGWIVGVSYGGNDRYLSWVISPDLHVLCDRRTYETSNAAMLAGRSFVESRLS</sequence>
<gene>
    <name evidence="1" type="ORF">OXH18_16495</name>
</gene>
<dbReference type="Proteomes" id="UP001163152">
    <property type="component" value="Chromosome"/>
</dbReference>
<protein>
    <submittedName>
        <fullName evidence="1">Uncharacterized protein</fullName>
    </submittedName>
</protein>
<dbReference type="RefSeq" id="WP_268608199.1">
    <property type="nucleotide sequence ID" value="NZ_CP113797.1"/>
</dbReference>
<evidence type="ECO:0000313" key="1">
    <source>
        <dbReference type="EMBL" id="WAL58768.1"/>
    </source>
</evidence>
<accession>A0A9E8Z926</accession>
<dbReference type="KEGG" id="tsin:OXH18_16495"/>
<keyword evidence="2" id="KW-1185">Reference proteome</keyword>
<evidence type="ECO:0000313" key="2">
    <source>
        <dbReference type="Proteomes" id="UP001163152"/>
    </source>
</evidence>